<dbReference type="PANTHER" id="PTHR43185">
    <property type="entry name" value="FERROUS IRON TRANSPORT PROTEIN B"/>
    <property type="match status" value="1"/>
</dbReference>
<dbReference type="PROSITE" id="PS51711">
    <property type="entry name" value="G_FEOB"/>
    <property type="match status" value="1"/>
</dbReference>
<feature type="transmembrane region" description="Helical" evidence="1">
    <location>
        <begin position="605"/>
        <end position="627"/>
    </location>
</feature>
<reference evidence="3 4" key="1">
    <citation type="submission" date="2011-04" db="EMBL/GenBank/DDBJ databases">
        <title>The Genome Sequence of Clostridium citroniae WAL-19142.</title>
        <authorList>
            <consortium name="The Broad Institute Genome Sequencing Platform"/>
            <person name="Earl A."/>
            <person name="Ward D."/>
            <person name="Feldgarden M."/>
            <person name="Gevers D."/>
            <person name="Warren Y.A."/>
            <person name="Tyrrell K.L."/>
            <person name="Citron D.M."/>
            <person name="Goldstein E.J."/>
            <person name="Daigneault M."/>
            <person name="Allen-Vercoe E."/>
            <person name="Young S.K."/>
            <person name="Zeng Q."/>
            <person name="Gargeya S."/>
            <person name="Fitzgerald M."/>
            <person name="Haas B."/>
            <person name="Abouelleil A."/>
            <person name="Alvarado L."/>
            <person name="Arachchi H.M."/>
            <person name="Berlin A."/>
            <person name="Brown A."/>
            <person name="Chapman S.B."/>
            <person name="Chen Z."/>
            <person name="Dunbar C."/>
            <person name="Freedman E."/>
            <person name="Gearin G."/>
            <person name="Gellesch M."/>
            <person name="Goldberg J."/>
            <person name="Griggs A."/>
            <person name="Gujja S."/>
            <person name="Heilman E.R."/>
            <person name="Heiman D."/>
            <person name="Howarth C."/>
            <person name="Larson L."/>
            <person name="Lui A."/>
            <person name="MacDonald P.J."/>
            <person name="Mehta T."/>
            <person name="Montmayeur A."/>
            <person name="Murphy C."/>
            <person name="Neiman D."/>
            <person name="Pearson M."/>
            <person name="Priest M."/>
            <person name="Roberts A."/>
            <person name="Saif S."/>
            <person name="Shea T."/>
            <person name="Shenoy N."/>
            <person name="Sisk P."/>
            <person name="Stolte C."/>
            <person name="Sykes S."/>
            <person name="White J."/>
            <person name="Yandava C."/>
            <person name="Wortman J."/>
            <person name="Nusbaum C."/>
            <person name="Birren B."/>
        </authorList>
    </citation>
    <scope>NUCLEOTIDE SEQUENCE [LARGE SCALE GENOMIC DNA]</scope>
    <source>
        <strain evidence="3 4">WAL-19142</strain>
    </source>
</reference>
<name>A0A0J9ETI4_9FIRM</name>
<comment type="caution">
    <text evidence="3">The sequence shown here is derived from an EMBL/GenBank/DDBJ whole genome shotgun (WGS) entry which is preliminary data.</text>
</comment>
<dbReference type="Pfam" id="PF07670">
    <property type="entry name" value="Gate"/>
    <property type="match status" value="2"/>
</dbReference>
<feature type="transmembrane region" description="Helical" evidence="1">
    <location>
        <begin position="465"/>
        <end position="484"/>
    </location>
</feature>
<keyword evidence="1" id="KW-1133">Transmembrane helix</keyword>
<dbReference type="InterPro" id="IPR011642">
    <property type="entry name" value="Gate_dom"/>
</dbReference>
<feature type="domain" description="FeoB-type G" evidence="2">
    <location>
        <begin position="5"/>
        <end position="176"/>
    </location>
</feature>
<evidence type="ECO:0000259" key="2">
    <source>
        <dbReference type="PROSITE" id="PS51711"/>
    </source>
</evidence>
<dbReference type="InterPro" id="IPR030389">
    <property type="entry name" value="G_FEOB_dom"/>
</dbReference>
<evidence type="ECO:0000256" key="1">
    <source>
        <dbReference type="SAM" id="Phobius"/>
    </source>
</evidence>
<gene>
    <name evidence="3" type="ORF">HMPREF9470_02610</name>
</gene>
<feature type="transmembrane region" description="Helical" evidence="1">
    <location>
        <begin position="361"/>
        <end position="388"/>
    </location>
</feature>
<feature type="transmembrane region" description="Helical" evidence="1">
    <location>
        <begin position="394"/>
        <end position="422"/>
    </location>
</feature>
<keyword evidence="1" id="KW-0812">Transmembrane</keyword>
<organism evidence="3 4">
    <name type="scientific">[Clostridium] citroniae WAL-19142</name>
    <dbReference type="NCBI Taxonomy" id="742734"/>
    <lineage>
        <taxon>Bacteria</taxon>
        <taxon>Bacillati</taxon>
        <taxon>Bacillota</taxon>
        <taxon>Clostridia</taxon>
        <taxon>Lachnospirales</taxon>
        <taxon>Lachnospiraceae</taxon>
        <taxon>Enterocloster</taxon>
    </lineage>
</organism>
<dbReference type="Gene3D" id="3.40.50.300">
    <property type="entry name" value="P-loop containing nucleotide triphosphate hydrolases"/>
    <property type="match status" value="1"/>
</dbReference>
<dbReference type="AlphaFoldDB" id="A0A0J9ETI4"/>
<dbReference type="InterPro" id="IPR027417">
    <property type="entry name" value="P-loop_NTPase"/>
</dbReference>
<dbReference type="Proteomes" id="UP000037392">
    <property type="component" value="Unassembled WGS sequence"/>
</dbReference>
<dbReference type="GO" id="GO:0015093">
    <property type="term" value="F:ferrous iron transmembrane transporter activity"/>
    <property type="evidence" value="ECO:0007669"/>
    <property type="project" value="InterPro"/>
</dbReference>
<proteinExistence type="predicted"/>
<accession>A0A0J9ETI4</accession>
<dbReference type="OrthoDB" id="9809127at2"/>
<dbReference type="Pfam" id="PF07664">
    <property type="entry name" value="FeoB_C"/>
    <property type="match status" value="1"/>
</dbReference>
<evidence type="ECO:0000313" key="3">
    <source>
        <dbReference type="EMBL" id="KMW19125.1"/>
    </source>
</evidence>
<evidence type="ECO:0000313" key="4">
    <source>
        <dbReference type="Proteomes" id="UP000037392"/>
    </source>
</evidence>
<dbReference type="GO" id="GO:0005525">
    <property type="term" value="F:GTP binding"/>
    <property type="evidence" value="ECO:0007669"/>
    <property type="project" value="InterPro"/>
</dbReference>
<sequence length="634" mass="68266">MENGCSVIALTGSPKAGKSTIFNGLTGKCRYTGGWWGDDGTPGRGTYRYCDTTYLLMDLPGIYSLPREAFPAPYRKQTPVPLFPVRPDVIAVVADATRLEMGLHLLKQVVKRAAQEETNTPIVLCVNFCDEALRQGILIDFNLLEDVLQIPVIPCCARKQRHLDDIKAAIHYAAKPSNSQMFSYDCLDFSPKNLTRECITVISAASGARRVIADHLLTSPVLGKVILLLALAAVLRLTMAAAGLPSRILWDALARLENRLDMIMTYLGTAPWVTGSLIHGGFRAMSWAVAVMFPPLTVFFFCFTLLEDLGFLPRAACVMDPVLEKCSSCGGHCLSMALGLGCNAAGVACCRAIRSPRERMAAVLTSSMVPCCGRLPIFIALIPLFFASAPVDSVAGSLACALFFAILLLSAVYMALGISWLLSRTALKGLPSAFVLEMPPYRKPRITASALRSLLNRTLVMVARAVKASVPAGILIWFLANAIYTGSDGFALAFASQGVNGPSLLSFFTGVLDPAARLLGMDGIILAAFILGFPASELVLPLLIMIYMQGDSLVSMTSGLPLHQLLTSNGWTWTTAMCTLVFALFHWPCLTTCKAIAREARGWKWAAAAVCISTLPGIALCMGISFLTRLLAGF</sequence>
<dbReference type="PANTHER" id="PTHR43185:SF2">
    <property type="entry name" value="FERROUS IRON TRANSPORT PROTEIN B"/>
    <property type="match status" value="1"/>
</dbReference>
<protein>
    <recommendedName>
        <fullName evidence="2">FeoB-type G domain-containing protein</fullName>
    </recommendedName>
</protein>
<feature type="transmembrane region" description="Helical" evidence="1">
    <location>
        <begin position="490"/>
        <end position="512"/>
    </location>
</feature>
<dbReference type="PATRIC" id="fig|742734.4.peg.2801"/>
<dbReference type="GO" id="GO:0005886">
    <property type="term" value="C:plasma membrane"/>
    <property type="evidence" value="ECO:0007669"/>
    <property type="project" value="TreeGrafter"/>
</dbReference>
<dbReference type="EMBL" id="ADLK01000021">
    <property type="protein sequence ID" value="KMW19125.1"/>
    <property type="molecule type" value="Genomic_DNA"/>
</dbReference>
<keyword evidence="1" id="KW-0472">Membrane</keyword>
<dbReference type="Pfam" id="PF02421">
    <property type="entry name" value="FeoB_N"/>
    <property type="match status" value="1"/>
</dbReference>
<dbReference type="InterPro" id="IPR050860">
    <property type="entry name" value="FeoB_GTPase"/>
</dbReference>
<feature type="transmembrane region" description="Helical" evidence="1">
    <location>
        <begin position="284"/>
        <end position="306"/>
    </location>
</feature>
<dbReference type="SUPFAM" id="SSF52540">
    <property type="entry name" value="P-loop containing nucleoside triphosphate hydrolases"/>
    <property type="match status" value="1"/>
</dbReference>
<dbReference type="InterPro" id="IPR011640">
    <property type="entry name" value="Fe2_transport_prot_B_C"/>
</dbReference>
<feature type="transmembrane region" description="Helical" evidence="1">
    <location>
        <begin position="524"/>
        <end position="550"/>
    </location>
</feature>
<dbReference type="RefSeq" id="WP_048929998.1">
    <property type="nucleotide sequence ID" value="NZ_KQ235878.1"/>
</dbReference>
<dbReference type="GeneID" id="93165265"/>
<feature type="transmembrane region" description="Helical" evidence="1">
    <location>
        <begin position="570"/>
        <end position="593"/>
    </location>
</feature>